<feature type="domain" description="C2H2-type" evidence="2">
    <location>
        <begin position="43"/>
        <end position="72"/>
    </location>
</feature>
<reference evidence="4" key="1">
    <citation type="submission" date="2016-06" db="EMBL/GenBank/DDBJ databases">
        <title>Parallel loss of symbiosis genes in relatives of nitrogen-fixing non-legume Parasponia.</title>
        <authorList>
            <person name="Van Velzen R."/>
            <person name="Holmer R."/>
            <person name="Bu F."/>
            <person name="Rutten L."/>
            <person name="Van Zeijl A."/>
            <person name="Liu W."/>
            <person name="Santuari L."/>
            <person name="Cao Q."/>
            <person name="Sharma T."/>
            <person name="Shen D."/>
            <person name="Roswanjaya Y."/>
            <person name="Wardhani T."/>
            <person name="Kalhor M.S."/>
            <person name="Jansen J."/>
            <person name="Van den Hoogen J."/>
            <person name="Gungor B."/>
            <person name="Hartog M."/>
            <person name="Hontelez J."/>
            <person name="Verver J."/>
            <person name="Yang W.-C."/>
            <person name="Schijlen E."/>
            <person name="Repin R."/>
            <person name="Schilthuizen M."/>
            <person name="Schranz E."/>
            <person name="Heidstra R."/>
            <person name="Miyata K."/>
            <person name="Fedorova E."/>
            <person name="Kohlen W."/>
            <person name="Bisseling T."/>
            <person name="Smit S."/>
            <person name="Geurts R."/>
        </authorList>
    </citation>
    <scope>NUCLEOTIDE SEQUENCE [LARGE SCALE GENOMIC DNA]</scope>
    <source>
        <strain evidence="4">cv. RG33-2</strain>
    </source>
</reference>
<dbReference type="PROSITE" id="PS50157">
    <property type="entry name" value="ZINC_FINGER_C2H2_2"/>
    <property type="match status" value="1"/>
</dbReference>
<dbReference type="EMBL" id="JXTC01000072">
    <property type="protein sequence ID" value="PON91689.1"/>
    <property type="molecule type" value="Genomic_DNA"/>
</dbReference>
<dbReference type="AlphaFoldDB" id="A0A2P5F1P0"/>
<gene>
    <name evidence="3" type="ORF">TorRG33x02_125200</name>
</gene>
<accession>A0A2P5F1P0</accession>
<dbReference type="InParanoid" id="A0A2P5F1P0"/>
<name>A0A2P5F1P0_TREOI</name>
<keyword evidence="4" id="KW-1185">Reference proteome</keyword>
<evidence type="ECO:0000259" key="2">
    <source>
        <dbReference type="PROSITE" id="PS50157"/>
    </source>
</evidence>
<keyword evidence="1" id="KW-0863">Zinc-finger</keyword>
<evidence type="ECO:0000313" key="3">
    <source>
        <dbReference type="EMBL" id="PON91689.1"/>
    </source>
</evidence>
<dbReference type="Proteomes" id="UP000237000">
    <property type="component" value="Unassembled WGS sequence"/>
</dbReference>
<dbReference type="InterPro" id="IPR013087">
    <property type="entry name" value="Znf_C2H2_type"/>
</dbReference>
<dbReference type="GO" id="GO:0008270">
    <property type="term" value="F:zinc ion binding"/>
    <property type="evidence" value="ECO:0007669"/>
    <property type="project" value="UniProtKB-KW"/>
</dbReference>
<protein>
    <submittedName>
        <fullName evidence="3">Zinc finger, C2H</fullName>
    </submittedName>
</protein>
<evidence type="ECO:0000256" key="1">
    <source>
        <dbReference type="PROSITE-ProRule" id="PRU00042"/>
    </source>
</evidence>
<keyword evidence="1" id="KW-0479">Metal-binding</keyword>
<keyword evidence="1" id="KW-0862">Zinc</keyword>
<evidence type="ECO:0000313" key="4">
    <source>
        <dbReference type="Proteomes" id="UP000237000"/>
    </source>
</evidence>
<comment type="caution">
    <text evidence="3">The sequence shown here is derived from an EMBL/GenBank/DDBJ whole genome shotgun (WGS) entry which is preliminary data.</text>
</comment>
<proteinExistence type="predicted"/>
<organism evidence="3 4">
    <name type="scientific">Trema orientale</name>
    <name type="common">Charcoal tree</name>
    <name type="synonym">Celtis orientalis</name>
    <dbReference type="NCBI Taxonomy" id="63057"/>
    <lineage>
        <taxon>Eukaryota</taxon>
        <taxon>Viridiplantae</taxon>
        <taxon>Streptophyta</taxon>
        <taxon>Embryophyta</taxon>
        <taxon>Tracheophyta</taxon>
        <taxon>Spermatophyta</taxon>
        <taxon>Magnoliopsida</taxon>
        <taxon>eudicotyledons</taxon>
        <taxon>Gunneridae</taxon>
        <taxon>Pentapetalae</taxon>
        <taxon>rosids</taxon>
        <taxon>fabids</taxon>
        <taxon>Rosales</taxon>
        <taxon>Cannabaceae</taxon>
        <taxon>Trema</taxon>
    </lineage>
</organism>
<dbReference type="PROSITE" id="PS00028">
    <property type="entry name" value="ZINC_FINGER_C2H2_1"/>
    <property type="match status" value="1"/>
</dbReference>
<sequence length="110" mass="12399">MGIGHILPIRDADGADEEAISGANEIVNDAVDNAQHVAIDKLPKCGMNCNFSFRSSSALDHHERRVHKAYKQRCSLSLILLVTNEYLTTFVTRAEILILFTWLQILWFSL</sequence>